<dbReference type="Proteomes" id="UP001499884">
    <property type="component" value="Unassembled WGS sequence"/>
</dbReference>
<dbReference type="PANTHER" id="PTHR43433:SF5">
    <property type="entry name" value="AB HYDROLASE-1 DOMAIN-CONTAINING PROTEIN"/>
    <property type="match status" value="1"/>
</dbReference>
<dbReference type="PANTHER" id="PTHR43433">
    <property type="entry name" value="HYDROLASE, ALPHA/BETA FOLD FAMILY PROTEIN"/>
    <property type="match status" value="1"/>
</dbReference>
<evidence type="ECO:0000313" key="2">
    <source>
        <dbReference type="EMBL" id="GAA3721260.1"/>
    </source>
</evidence>
<dbReference type="InterPro" id="IPR050471">
    <property type="entry name" value="AB_hydrolase"/>
</dbReference>
<keyword evidence="2" id="KW-0378">Hydrolase</keyword>
<dbReference type="InterPro" id="IPR000073">
    <property type="entry name" value="AB_hydrolase_1"/>
</dbReference>
<dbReference type="Gene3D" id="3.40.50.1820">
    <property type="entry name" value="alpha/beta hydrolase"/>
    <property type="match status" value="1"/>
</dbReference>
<sequence length="284" mass="29555">MTAVDTAVEGEARTRDGVVLSYTHTPGPAGAPRIALVHSLALDRSLWSRVTPLLAGRAETVVYDCRGHGRSGRPAGPYTTAQFADDLADLLDHLGWRDTVVAGCSMGGCVAQDFAARHRGRTRGALFVDTTAWYGPTAPDDWAGRAAKAREEGLASLIPFQLTRWFGDAFRAAEPDLMDHLTGVFTANTLAAYEATCTMLGAADLRGTAPRIPHPAAVLVGEDDSATPPAMARELAALIGEEPAVVVPGTRHLTPLENPGVVADALARIAGLGAGTPTGAGEAS</sequence>
<evidence type="ECO:0000313" key="3">
    <source>
        <dbReference type="Proteomes" id="UP001499884"/>
    </source>
</evidence>
<proteinExistence type="predicted"/>
<protein>
    <submittedName>
        <fullName evidence="2">Alpha/beta fold hydrolase</fullName>
    </submittedName>
</protein>
<comment type="caution">
    <text evidence="2">The sequence shown here is derived from an EMBL/GenBank/DDBJ whole genome shotgun (WGS) entry which is preliminary data.</text>
</comment>
<dbReference type="InterPro" id="IPR029058">
    <property type="entry name" value="AB_hydrolase_fold"/>
</dbReference>
<keyword evidence="3" id="KW-1185">Reference proteome</keyword>
<name>A0ABP7EME7_9ACTN</name>
<dbReference type="EMBL" id="BAABEP010000008">
    <property type="protein sequence ID" value="GAA3721260.1"/>
    <property type="molecule type" value="Genomic_DNA"/>
</dbReference>
<reference evidence="3" key="1">
    <citation type="journal article" date="2019" name="Int. J. Syst. Evol. Microbiol.">
        <title>The Global Catalogue of Microorganisms (GCM) 10K type strain sequencing project: providing services to taxonomists for standard genome sequencing and annotation.</title>
        <authorList>
            <consortium name="The Broad Institute Genomics Platform"/>
            <consortium name="The Broad Institute Genome Sequencing Center for Infectious Disease"/>
            <person name="Wu L."/>
            <person name="Ma J."/>
        </authorList>
    </citation>
    <scope>NUCLEOTIDE SEQUENCE [LARGE SCALE GENOMIC DNA]</scope>
    <source>
        <strain evidence="3">JCM 30846</strain>
    </source>
</reference>
<organism evidence="2 3">
    <name type="scientific">Streptomyces tremellae</name>
    <dbReference type="NCBI Taxonomy" id="1124239"/>
    <lineage>
        <taxon>Bacteria</taxon>
        <taxon>Bacillati</taxon>
        <taxon>Actinomycetota</taxon>
        <taxon>Actinomycetes</taxon>
        <taxon>Kitasatosporales</taxon>
        <taxon>Streptomycetaceae</taxon>
        <taxon>Streptomyces</taxon>
    </lineage>
</organism>
<dbReference type="Pfam" id="PF12697">
    <property type="entry name" value="Abhydrolase_6"/>
    <property type="match status" value="1"/>
</dbReference>
<gene>
    <name evidence="2" type="ORF">GCM10023082_18530</name>
</gene>
<dbReference type="GO" id="GO:0016787">
    <property type="term" value="F:hydrolase activity"/>
    <property type="evidence" value="ECO:0007669"/>
    <property type="project" value="UniProtKB-KW"/>
</dbReference>
<dbReference type="SUPFAM" id="SSF53474">
    <property type="entry name" value="alpha/beta-Hydrolases"/>
    <property type="match status" value="1"/>
</dbReference>
<feature type="domain" description="AB hydrolase-1" evidence="1">
    <location>
        <begin position="36"/>
        <end position="265"/>
    </location>
</feature>
<accession>A0ABP7EME7</accession>
<dbReference type="RefSeq" id="WP_345643717.1">
    <property type="nucleotide sequence ID" value="NZ_BAABEP010000008.1"/>
</dbReference>
<evidence type="ECO:0000259" key="1">
    <source>
        <dbReference type="Pfam" id="PF12697"/>
    </source>
</evidence>